<sequence>MKNLAILRKLISLYYYLMVILFAIGLITIPFLLYLGKKTEVSFFGDQININSLSSTKTAIVLFLIGSLYLLYFLSIRLIKNTVDILATGVYFTQMVISNFKKAGNYFIAIGIGATIVKIIVDLLVLSELKINIDGGMLVFILFGLFFMFLSEAFAKAQTINEENDLTI</sequence>
<reference evidence="3" key="1">
    <citation type="journal article" date="2019" name="Int. J. Syst. Evol. Microbiol.">
        <title>The Global Catalogue of Microorganisms (GCM) 10K type strain sequencing project: providing services to taxonomists for standard genome sequencing and annotation.</title>
        <authorList>
            <consortium name="The Broad Institute Genomics Platform"/>
            <consortium name="The Broad Institute Genome Sequencing Center for Infectious Disease"/>
            <person name="Wu L."/>
            <person name="Ma J."/>
        </authorList>
    </citation>
    <scope>NUCLEOTIDE SEQUENCE [LARGE SCALE GENOMIC DNA]</scope>
    <source>
        <strain evidence="3">CGMCC 4.7427</strain>
    </source>
</reference>
<evidence type="ECO:0000256" key="1">
    <source>
        <dbReference type="SAM" id="Phobius"/>
    </source>
</evidence>
<dbReference type="Proteomes" id="UP001595878">
    <property type="component" value="Unassembled WGS sequence"/>
</dbReference>
<keyword evidence="1" id="KW-0472">Membrane</keyword>
<keyword evidence="1" id="KW-1133">Transmembrane helix</keyword>
<feature type="transmembrane region" description="Helical" evidence="1">
    <location>
        <begin position="12"/>
        <end position="35"/>
    </location>
</feature>
<keyword evidence="1" id="KW-0812">Transmembrane</keyword>
<keyword evidence="3" id="KW-1185">Reference proteome</keyword>
<gene>
    <name evidence="2" type="ORF">ACFO5T_03225</name>
</gene>
<evidence type="ECO:0000313" key="3">
    <source>
        <dbReference type="Proteomes" id="UP001595878"/>
    </source>
</evidence>
<feature type="transmembrane region" description="Helical" evidence="1">
    <location>
        <begin position="137"/>
        <end position="155"/>
    </location>
</feature>
<protein>
    <recommendedName>
        <fullName evidence="4">DUF2975 domain-containing protein</fullName>
    </recommendedName>
</protein>
<organism evidence="2 3">
    <name type="scientific">Dokdonia genika</name>
    <dbReference type="NCBI Taxonomy" id="308113"/>
    <lineage>
        <taxon>Bacteria</taxon>
        <taxon>Pseudomonadati</taxon>
        <taxon>Bacteroidota</taxon>
        <taxon>Flavobacteriia</taxon>
        <taxon>Flavobacteriales</taxon>
        <taxon>Flavobacteriaceae</taxon>
        <taxon>Dokdonia</taxon>
    </lineage>
</organism>
<proteinExistence type="predicted"/>
<dbReference type="EMBL" id="JBHSHB010000007">
    <property type="protein sequence ID" value="MFC4689435.1"/>
    <property type="molecule type" value="Genomic_DNA"/>
</dbReference>
<name>A0ABV9L750_9FLAO</name>
<evidence type="ECO:0000313" key="2">
    <source>
        <dbReference type="EMBL" id="MFC4689435.1"/>
    </source>
</evidence>
<dbReference type="RefSeq" id="WP_380031988.1">
    <property type="nucleotide sequence ID" value="NZ_JBHSHB010000007.1"/>
</dbReference>
<evidence type="ECO:0008006" key="4">
    <source>
        <dbReference type="Google" id="ProtNLM"/>
    </source>
</evidence>
<comment type="caution">
    <text evidence="2">The sequence shown here is derived from an EMBL/GenBank/DDBJ whole genome shotgun (WGS) entry which is preliminary data.</text>
</comment>
<feature type="transmembrane region" description="Helical" evidence="1">
    <location>
        <begin position="55"/>
        <end position="74"/>
    </location>
</feature>
<feature type="transmembrane region" description="Helical" evidence="1">
    <location>
        <begin position="106"/>
        <end position="125"/>
    </location>
</feature>
<accession>A0ABV9L750</accession>